<feature type="compositionally biased region" description="Polar residues" evidence="5">
    <location>
        <begin position="343"/>
        <end position="353"/>
    </location>
</feature>
<dbReference type="InterPro" id="IPR050922">
    <property type="entry name" value="LytR/CpsA/Psr_CW_biosynth"/>
</dbReference>
<feature type="region of interest" description="Disordered" evidence="5">
    <location>
        <begin position="327"/>
        <end position="353"/>
    </location>
</feature>
<comment type="similarity">
    <text evidence="1">Belongs to the LytR/CpsA/Psr (LCP) family.</text>
</comment>
<dbReference type="NCBIfam" id="TIGR00350">
    <property type="entry name" value="lytR_cpsA_psr"/>
    <property type="match status" value="1"/>
</dbReference>
<evidence type="ECO:0000256" key="5">
    <source>
        <dbReference type="SAM" id="MobiDB-lite"/>
    </source>
</evidence>
<keyword evidence="9" id="KW-1185">Reference proteome</keyword>
<dbReference type="eggNOG" id="COG1316">
    <property type="taxonomic scope" value="Bacteria"/>
</dbReference>
<protein>
    <submittedName>
        <fullName evidence="8">Transcriptional regulator</fullName>
    </submittedName>
</protein>
<dbReference type="OrthoDB" id="27330at2"/>
<evidence type="ECO:0000256" key="1">
    <source>
        <dbReference type="ARBA" id="ARBA00006068"/>
    </source>
</evidence>
<dbReference type="PANTHER" id="PTHR33392">
    <property type="entry name" value="POLYISOPRENYL-TEICHOIC ACID--PEPTIDOGLYCAN TEICHOIC ACID TRANSFERASE TAGU"/>
    <property type="match status" value="1"/>
</dbReference>
<dbReference type="RefSeq" id="WP_036155615.1">
    <property type="nucleotide sequence ID" value="NZ_AVCX01000004.1"/>
</dbReference>
<gene>
    <name evidence="8" type="ORF">CD32_13840</name>
</gene>
<sequence>MNRLTQKKPRRSSKLGLFLKITLILAASILICVTTYGIYLTKKAEHAVNNAYEAVENREVSDKRETKVEPLQDNVSVLFIGIDDSETRGQGSDGSRSDALLLATLNNKTKTVKLLSIPRDSYVEIPYVGYKDKITHAHALGGTLATIETVEELFDIPVDYYVRMNFDAFIDVVDALGGIEAEVPYKMLEKDEFDRYTIDLEPGLQELNGKEALALARTRKQDNDIERGKRQQEILTAILSKVASASSITKYDDVIEAVGNNMKTDMTFKEMKSFISYLSEGMPRVDTLTLQGYDDMSTGIYYYSLDEEALEETKHILKSHLGLVPESTNVSGISNDDSEEQTQSDSTNSSASQ</sequence>
<feature type="domain" description="Cell envelope-related transcriptional attenuator" evidence="7">
    <location>
        <begin position="96"/>
        <end position="243"/>
    </location>
</feature>
<name>A0A0A3IK28_9BACI</name>
<comment type="caution">
    <text evidence="8">The sequence shown here is derived from an EMBL/GenBank/DDBJ whole genome shotgun (WGS) entry which is preliminary data.</text>
</comment>
<accession>A0A0A3IK28</accession>
<dbReference type="EMBL" id="JPVP01000057">
    <property type="protein sequence ID" value="KGR83780.1"/>
    <property type="molecule type" value="Genomic_DNA"/>
</dbReference>
<evidence type="ECO:0000256" key="3">
    <source>
        <dbReference type="ARBA" id="ARBA00022968"/>
    </source>
</evidence>
<dbReference type="Gene3D" id="3.40.630.190">
    <property type="entry name" value="LCP protein"/>
    <property type="match status" value="1"/>
</dbReference>
<reference evidence="8 9" key="1">
    <citation type="submission" date="2014-02" db="EMBL/GenBank/DDBJ databases">
        <title>Draft genome sequence of Lysinibacillus odysseyi NBRC 100172.</title>
        <authorList>
            <person name="Zhang F."/>
            <person name="Wang G."/>
            <person name="Zhang L."/>
        </authorList>
    </citation>
    <scope>NUCLEOTIDE SEQUENCE [LARGE SCALE GENOMIC DNA]</scope>
    <source>
        <strain evidence="8 9">NBRC 100172</strain>
    </source>
</reference>
<dbReference type="InterPro" id="IPR004474">
    <property type="entry name" value="LytR_CpsA_psr"/>
</dbReference>
<dbReference type="Pfam" id="PF03816">
    <property type="entry name" value="LytR_cpsA_psr"/>
    <property type="match status" value="1"/>
</dbReference>
<keyword evidence="4 6" id="KW-1133">Transmembrane helix</keyword>
<evidence type="ECO:0000313" key="8">
    <source>
        <dbReference type="EMBL" id="KGR83780.1"/>
    </source>
</evidence>
<keyword evidence="6" id="KW-0472">Membrane</keyword>
<evidence type="ECO:0000313" key="9">
    <source>
        <dbReference type="Proteomes" id="UP000030437"/>
    </source>
</evidence>
<keyword evidence="2 6" id="KW-0812">Transmembrane</keyword>
<evidence type="ECO:0000256" key="4">
    <source>
        <dbReference type="ARBA" id="ARBA00022989"/>
    </source>
</evidence>
<dbReference type="AlphaFoldDB" id="A0A0A3IK28"/>
<dbReference type="STRING" id="1220589.CD32_13840"/>
<organism evidence="8 9">
    <name type="scientific">Lysinibacillus odysseyi 34hs-1 = NBRC 100172</name>
    <dbReference type="NCBI Taxonomy" id="1220589"/>
    <lineage>
        <taxon>Bacteria</taxon>
        <taxon>Bacillati</taxon>
        <taxon>Bacillota</taxon>
        <taxon>Bacilli</taxon>
        <taxon>Bacillales</taxon>
        <taxon>Bacillaceae</taxon>
        <taxon>Lysinibacillus</taxon>
    </lineage>
</organism>
<dbReference type="PANTHER" id="PTHR33392:SF3">
    <property type="entry name" value="POLYISOPRENYL-TEICHOIC ACID--PEPTIDOGLYCAN TEICHOIC ACID TRANSFERASE TAGT"/>
    <property type="match status" value="1"/>
</dbReference>
<proteinExistence type="inferred from homology"/>
<dbReference type="Proteomes" id="UP000030437">
    <property type="component" value="Unassembled WGS sequence"/>
</dbReference>
<feature type="transmembrane region" description="Helical" evidence="6">
    <location>
        <begin position="21"/>
        <end position="40"/>
    </location>
</feature>
<evidence type="ECO:0000256" key="2">
    <source>
        <dbReference type="ARBA" id="ARBA00022692"/>
    </source>
</evidence>
<keyword evidence="3" id="KW-0735">Signal-anchor</keyword>
<dbReference type="GO" id="GO:0071555">
    <property type="term" value="P:cell wall organization"/>
    <property type="evidence" value="ECO:0007669"/>
    <property type="project" value="UniProtKB-KW"/>
</dbReference>
<evidence type="ECO:0000259" key="7">
    <source>
        <dbReference type="Pfam" id="PF03816"/>
    </source>
</evidence>
<evidence type="ECO:0000256" key="6">
    <source>
        <dbReference type="SAM" id="Phobius"/>
    </source>
</evidence>